<sequence>MLELLVLRTHEVYSARLSRELDAIDPVPEPSAKRSRVDRSSGSASRAGALNSYVSTLIHKESQAIDVKCAGWIYRRALPLQTTENDDFKDYSRALNPAYSPPTRFALARHLLENDDTESKMKAFYDLLKARFPWLVIIPCASHCLDPLFADTWKHPVSGRSMLFVSSMTQYWRQHSLPKSVLERCQRSEYGQYLQLQRPGDTRWKSQHDAAEALLETEVAMEKAVVDSVFKNECVSSGTTEQRKAAVEAAPAVKDDKNWTELAMVAQMLGPLANALDAGQSNEHGLGKVRSALFRLQDHFGTFKYPISAGPTLKQHVMKSFLDRKRYTLRPIHSLAYIRDPRYMDNPRQPGTTELARALDLLKSLAAAHDVKLASASRKLTTEDELPDGYPPKTADKIIEEYTAFQSRSAGHMVIPVVWEESAVKNPLSWWKHWGYDVPHLQAVAVKIMKMPMGFAAGERSFSNAANIQSKLRTRLAYSTLHTLLYI</sequence>
<protein>
    <submittedName>
        <fullName evidence="1">Uncharacterized protein</fullName>
    </submittedName>
</protein>
<dbReference type="Proteomes" id="UP000798662">
    <property type="component" value="Chromosome 1"/>
</dbReference>
<dbReference type="EMBL" id="CM020618">
    <property type="protein sequence ID" value="KAK1860402.1"/>
    <property type="molecule type" value="Genomic_DNA"/>
</dbReference>
<accession>A0ACC3BR72</accession>
<proteinExistence type="predicted"/>
<evidence type="ECO:0000313" key="2">
    <source>
        <dbReference type="Proteomes" id="UP000798662"/>
    </source>
</evidence>
<name>A0ACC3BR72_PYRYE</name>
<keyword evidence="2" id="KW-1185">Reference proteome</keyword>
<comment type="caution">
    <text evidence="1">The sequence shown here is derived from an EMBL/GenBank/DDBJ whole genome shotgun (WGS) entry which is preliminary data.</text>
</comment>
<organism evidence="1 2">
    <name type="scientific">Pyropia yezoensis</name>
    <name type="common">Susabi-nori</name>
    <name type="synonym">Porphyra yezoensis</name>
    <dbReference type="NCBI Taxonomy" id="2788"/>
    <lineage>
        <taxon>Eukaryota</taxon>
        <taxon>Rhodophyta</taxon>
        <taxon>Bangiophyceae</taxon>
        <taxon>Bangiales</taxon>
        <taxon>Bangiaceae</taxon>
        <taxon>Pyropia</taxon>
    </lineage>
</organism>
<reference evidence="1" key="1">
    <citation type="submission" date="2019-11" db="EMBL/GenBank/DDBJ databases">
        <title>Nori genome reveals adaptations in red seaweeds to the harsh intertidal environment.</title>
        <authorList>
            <person name="Wang D."/>
            <person name="Mao Y."/>
        </authorList>
    </citation>
    <scope>NUCLEOTIDE SEQUENCE</scope>
    <source>
        <tissue evidence="1">Gametophyte</tissue>
    </source>
</reference>
<gene>
    <name evidence="1" type="ORF">I4F81_002991</name>
</gene>
<evidence type="ECO:0000313" key="1">
    <source>
        <dbReference type="EMBL" id="KAK1860402.1"/>
    </source>
</evidence>